<reference evidence="4 5" key="1">
    <citation type="submission" date="2017-04" db="EMBL/GenBank/DDBJ databases">
        <title>Draft genome sequence of Tuber borchii Vittad., a whitish edible truffle.</title>
        <authorList>
            <consortium name="DOE Joint Genome Institute"/>
            <person name="Murat C."/>
            <person name="Kuo A."/>
            <person name="Barry K.W."/>
            <person name="Clum A."/>
            <person name="Dockter R.B."/>
            <person name="Fauchery L."/>
            <person name="Iotti M."/>
            <person name="Kohler A."/>
            <person name="Labutti K."/>
            <person name="Lindquist E.A."/>
            <person name="Lipzen A."/>
            <person name="Ohm R.A."/>
            <person name="Wang M."/>
            <person name="Grigoriev I.V."/>
            <person name="Zambonelli A."/>
            <person name="Martin F.M."/>
        </authorList>
    </citation>
    <scope>NUCLEOTIDE SEQUENCE [LARGE SCALE GENOMIC DNA]</scope>
    <source>
        <strain evidence="4 5">Tbo3840</strain>
    </source>
</reference>
<keyword evidence="2" id="KW-0812">Transmembrane</keyword>
<keyword evidence="2" id="KW-0472">Membrane</keyword>
<keyword evidence="5" id="KW-1185">Reference proteome</keyword>
<proteinExistence type="predicted"/>
<feature type="transmembrane region" description="Helical" evidence="2">
    <location>
        <begin position="127"/>
        <end position="149"/>
    </location>
</feature>
<organism evidence="4 5">
    <name type="scientific">Tuber borchii</name>
    <name type="common">White truffle</name>
    <dbReference type="NCBI Taxonomy" id="42251"/>
    <lineage>
        <taxon>Eukaryota</taxon>
        <taxon>Fungi</taxon>
        <taxon>Dikarya</taxon>
        <taxon>Ascomycota</taxon>
        <taxon>Pezizomycotina</taxon>
        <taxon>Pezizomycetes</taxon>
        <taxon>Pezizales</taxon>
        <taxon>Tuberaceae</taxon>
        <taxon>Tuber</taxon>
    </lineage>
</organism>
<feature type="region of interest" description="Disordered" evidence="1">
    <location>
        <begin position="24"/>
        <end position="106"/>
    </location>
</feature>
<evidence type="ECO:0000256" key="1">
    <source>
        <dbReference type="SAM" id="MobiDB-lite"/>
    </source>
</evidence>
<feature type="region of interest" description="Disordered" evidence="1">
    <location>
        <begin position="249"/>
        <end position="351"/>
    </location>
</feature>
<evidence type="ECO:0000256" key="2">
    <source>
        <dbReference type="SAM" id="Phobius"/>
    </source>
</evidence>
<dbReference type="Proteomes" id="UP000244722">
    <property type="component" value="Unassembled WGS sequence"/>
</dbReference>
<evidence type="ECO:0000313" key="4">
    <source>
        <dbReference type="EMBL" id="PUU80677.1"/>
    </source>
</evidence>
<evidence type="ECO:0000313" key="5">
    <source>
        <dbReference type="Proteomes" id="UP000244722"/>
    </source>
</evidence>
<feature type="compositionally biased region" description="Low complexity" evidence="1">
    <location>
        <begin position="206"/>
        <end position="217"/>
    </location>
</feature>
<feature type="compositionally biased region" description="Polar residues" evidence="1">
    <location>
        <begin position="266"/>
        <end position="276"/>
    </location>
</feature>
<accession>A0A2T6ZYV5</accession>
<dbReference type="InterPro" id="IPR051009">
    <property type="entry name" value="PRM"/>
</dbReference>
<sequence>MRCDSSLLLFLLLALLATTVLSQDDTKTDNPPASTNKPAATSKPPDPTTKETSKEDDKTSDSTQTTAPLPITASGSSDPQSTDTFPTITSGSPSITGGSSIGTPSVTVPPTANAPFMQKSSLPEGTVFIAVGSALGLFALSVILWRCLVAWSLHRSVKRAAMNANISDTKALIRPPPKGGNGAFYTAGPGSTLSLDHLGAPTRPGTNSNRQQNTNSSLFFSPTAGAGGAGGDRRSQYLPAGYYAAGARDNTAGSGGHPNSSHSHLATHSVSSTRYNPNRGMGISPPGSPLIGPTGPATRGGSSHSGSQQLLRGSESHTSLNLPPTARAPSAYLEDLFENHRQQNPGNSGRY</sequence>
<keyword evidence="3" id="KW-0732">Signal</keyword>
<feature type="region of interest" description="Disordered" evidence="1">
    <location>
        <begin position="194"/>
        <end position="232"/>
    </location>
</feature>
<dbReference type="AlphaFoldDB" id="A0A2T6ZYV5"/>
<dbReference type="EMBL" id="NESQ01000060">
    <property type="protein sequence ID" value="PUU80677.1"/>
    <property type="molecule type" value="Genomic_DNA"/>
</dbReference>
<feature type="compositionally biased region" description="Polar residues" evidence="1">
    <location>
        <begin position="29"/>
        <end position="39"/>
    </location>
</feature>
<feature type="chain" id="PRO_5015742555" evidence="3">
    <location>
        <begin position="23"/>
        <end position="351"/>
    </location>
</feature>
<evidence type="ECO:0000256" key="3">
    <source>
        <dbReference type="SAM" id="SignalP"/>
    </source>
</evidence>
<feature type="compositionally biased region" description="Low complexity" evidence="1">
    <location>
        <begin position="280"/>
        <end position="313"/>
    </location>
</feature>
<comment type="caution">
    <text evidence="4">The sequence shown here is derived from an EMBL/GenBank/DDBJ whole genome shotgun (WGS) entry which is preliminary data.</text>
</comment>
<feature type="compositionally biased region" description="Polar residues" evidence="1">
    <location>
        <begin position="73"/>
        <end position="85"/>
    </location>
</feature>
<name>A0A2T6ZYV5_TUBBO</name>
<feature type="compositionally biased region" description="Low complexity" evidence="1">
    <location>
        <begin position="86"/>
        <end position="105"/>
    </location>
</feature>
<dbReference type="OrthoDB" id="4065319at2759"/>
<feature type="compositionally biased region" description="Basic and acidic residues" evidence="1">
    <location>
        <begin position="48"/>
        <end position="60"/>
    </location>
</feature>
<protein>
    <submittedName>
        <fullName evidence="4">Uncharacterized protein</fullName>
    </submittedName>
</protein>
<feature type="compositionally biased region" description="Polar residues" evidence="1">
    <location>
        <begin position="342"/>
        <end position="351"/>
    </location>
</feature>
<dbReference type="PANTHER" id="PTHR36089">
    <property type="entry name" value="CHITIN SYNTHASE 3 COMPLEX PROTEIN CSI2-RELATED"/>
    <property type="match status" value="1"/>
</dbReference>
<keyword evidence="2" id="KW-1133">Transmembrane helix</keyword>
<feature type="signal peptide" evidence="3">
    <location>
        <begin position="1"/>
        <end position="22"/>
    </location>
</feature>
<dbReference type="PANTHER" id="PTHR36089:SF1">
    <property type="entry name" value="CHITIN SYNTHASE 3 COMPLEX PROTEIN CSI2-RELATED"/>
    <property type="match status" value="1"/>
</dbReference>
<dbReference type="GO" id="GO:0000324">
    <property type="term" value="C:fungal-type vacuole"/>
    <property type="evidence" value="ECO:0007669"/>
    <property type="project" value="TreeGrafter"/>
</dbReference>
<gene>
    <name evidence="4" type="ORF">B9Z19DRAFT_714792</name>
</gene>